<comment type="caution">
    <text evidence="1">The sequence shown here is derived from an EMBL/GenBank/DDBJ whole genome shotgun (WGS) entry which is preliminary data.</text>
</comment>
<organism evidence="1 2">
    <name type="scientific">Alteromonas gilva</name>
    <dbReference type="NCBI Taxonomy" id="2987522"/>
    <lineage>
        <taxon>Bacteria</taxon>
        <taxon>Pseudomonadati</taxon>
        <taxon>Pseudomonadota</taxon>
        <taxon>Gammaproteobacteria</taxon>
        <taxon>Alteromonadales</taxon>
        <taxon>Alteromonadaceae</taxon>
        <taxon>Alteromonas/Salinimonas group</taxon>
        <taxon>Alteromonas</taxon>
    </lineage>
</organism>
<gene>
    <name evidence="1" type="ORF">OIK42_18760</name>
</gene>
<proteinExistence type="predicted"/>
<protein>
    <recommendedName>
        <fullName evidence="3">DUF4942 domain-containing protein</fullName>
    </recommendedName>
</protein>
<dbReference type="RefSeq" id="WP_273642673.1">
    <property type="nucleotide sequence ID" value="NZ_JAQQXP010000004.1"/>
</dbReference>
<reference evidence="1 2" key="1">
    <citation type="submission" date="2022-10" db="EMBL/GenBank/DDBJ databases">
        <title>Alteromonas sp. chi3 Genome sequencing.</title>
        <authorList>
            <person name="Park S."/>
        </authorList>
    </citation>
    <scope>NUCLEOTIDE SEQUENCE [LARGE SCALE GENOMIC DNA]</scope>
    <source>
        <strain evidence="2">chi3</strain>
    </source>
</reference>
<evidence type="ECO:0008006" key="3">
    <source>
        <dbReference type="Google" id="ProtNLM"/>
    </source>
</evidence>
<dbReference type="EMBL" id="JAQQXP010000004">
    <property type="protein sequence ID" value="MDC8832798.1"/>
    <property type="molecule type" value="Genomic_DNA"/>
</dbReference>
<evidence type="ECO:0000313" key="1">
    <source>
        <dbReference type="EMBL" id="MDC8832798.1"/>
    </source>
</evidence>
<name>A0ABT5L7E6_9ALTE</name>
<accession>A0ABT5L7E6</accession>
<sequence length="294" mass="33324">MKSKGIKSAAEYKCELGEIIELVHSESVGYQKAAKELAALTGKAFNRIYPGEVLKTALNTWLERICKEVSISSQGDTNKEFMVNEFDESLSKIGEVISAPINSSYFDDDSLYRYRELVSQYPYEILVKTLKRFSEDLEVEGFKDIAGDVIRNLNLAMYKHHSHETSFFKLMASRVCWDIRTQRDNVWEDGRLTYQSRERITVISEGLAAIEKQTGVTGLSKPFSDIADMFNDGQVIGSGSVFGCKNTLEVRVFNNHSRVTITRDALSSLMAFLVINKPENIDIKYIPEQQQRVA</sequence>
<keyword evidence="2" id="KW-1185">Reference proteome</keyword>
<evidence type="ECO:0000313" key="2">
    <source>
        <dbReference type="Proteomes" id="UP001218788"/>
    </source>
</evidence>
<dbReference type="Proteomes" id="UP001218788">
    <property type="component" value="Unassembled WGS sequence"/>
</dbReference>